<dbReference type="InterPro" id="IPR018170">
    <property type="entry name" value="Aldo/ket_reductase_CS"/>
</dbReference>
<dbReference type="PIRSF" id="PIRSF000097">
    <property type="entry name" value="AKR"/>
    <property type="match status" value="1"/>
</dbReference>
<evidence type="ECO:0000256" key="6">
    <source>
        <dbReference type="PIRSR" id="PIRSR000097-3"/>
    </source>
</evidence>
<feature type="domain" description="NADP-dependent oxidoreductase" evidence="7">
    <location>
        <begin position="28"/>
        <end position="260"/>
    </location>
</feature>
<evidence type="ECO:0000313" key="9">
    <source>
        <dbReference type="Proteomes" id="UP000654279"/>
    </source>
</evidence>
<evidence type="ECO:0000256" key="3">
    <source>
        <dbReference type="ARBA" id="ARBA00023002"/>
    </source>
</evidence>
<evidence type="ECO:0000259" key="7">
    <source>
        <dbReference type="Pfam" id="PF00248"/>
    </source>
</evidence>
<dbReference type="PANTHER" id="PTHR43827">
    <property type="entry name" value="2,5-DIKETO-D-GLUCONIC ACID REDUCTASE"/>
    <property type="match status" value="1"/>
</dbReference>
<dbReference type="InterPro" id="IPR020471">
    <property type="entry name" value="AKR"/>
</dbReference>
<dbReference type="Gene3D" id="3.20.20.100">
    <property type="entry name" value="NADP-dependent oxidoreductase domain"/>
    <property type="match status" value="1"/>
</dbReference>
<protein>
    <submittedName>
        <fullName evidence="8">Aldo/keto reductase</fullName>
    </submittedName>
</protein>
<dbReference type="Proteomes" id="UP000654279">
    <property type="component" value="Unassembled WGS sequence"/>
</dbReference>
<evidence type="ECO:0000256" key="4">
    <source>
        <dbReference type="PIRSR" id="PIRSR000097-1"/>
    </source>
</evidence>
<keyword evidence="2" id="KW-0521">NADP</keyword>
<dbReference type="Pfam" id="PF00248">
    <property type="entry name" value="Aldo_ket_red"/>
    <property type="match status" value="1"/>
</dbReference>
<dbReference type="RefSeq" id="WP_147517356.1">
    <property type="nucleotide sequence ID" value="NZ_JACRSO010000003.1"/>
</dbReference>
<feature type="active site" description="Proton donor" evidence="4">
    <location>
        <position position="52"/>
    </location>
</feature>
<dbReference type="FunFam" id="3.20.20.100:FF:000015">
    <property type="entry name" value="Oxidoreductase, aldo/keto reductase family"/>
    <property type="match status" value="1"/>
</dbReference>
<accession>A0A926D088</accession>
<name>A0A926D088_9FIRM</name>
<dbReference type="PANTHER" id="PTHR43827:SF3">
    <property type="entry name" value="NADP-DEPENDENT OXIDOREDUCTASE DOMAIN-CONTAINING PROTEIN"/>
    <property type="match status" value="1"/>
</dbReference>
<dbReference type="InterPro" id="IPR023210">
    <property type="entry name" value="NADP_OxRdtase_dom"/>
</dbReference>
<comment type="caution">
    <text evidence="8">The sequence shown here is derived from an EMBL/GenBank/DDBJ whole genome shotgun (WGS) entry which is preliminary data.</text>
</comment>
<gene>
    <name evidence="8" type="ORF">H8699_08030</name>
</gene>
<reference evidence="8" key="1">
    <citation type="submission" date="2020-08" db="EMBL/GenBank/DDBJ databases">
        <title>Genome public.</title>
        <authorList>
            <person name="Liu C."/>
            <person name="Sun Q."/>
        </authorList>
    </citation>
    <scope>NUCLEOTIDE SEQUENCE</scope>
    <source>
        <strain evidence="8">NSJ-44</strain>
    </source>
</reference>
<dbReference type="SUPFAM" id="SSF51430">
    <property type="entry name" value="NAD(P)-linked oxidoreductase"/>
    <property type="match status" value="1"/>
</dbReference>
<sequence length="275" mass="31067">MLNCPDITLNNGVKIPQLGLGVFRSEPGQETAGAVTAALEVGYRHIDTAKAYNNEKDVAKGIKDSGIKREEIFITSKVPTEDIEAKLTYEASMQALDKLDTDYIDLYLLHWPITNYIEAWEVLMRLYEEKKFRAIGVSNFEVHHLQALEQRGLLTPAVNQIELHPTFQQKEVKPYSESKGIFVEAWSPLGGRDHLLIADPVIANIAKKHGKTGAQVIIRWHLQTGNIVIPKSVKPERIADNAKVFDFELDGEDMQAIAAMDTNKRSYWDPNRWNT</sequence>
<dbReference type="PROSITE" id="PS00062">
    <property type="entry name" value="ALDOKETO_REDUCTASE_2"/>
    <property type="match status" value="1"/>
</dbReference>
<proteinExistence type="inferred from homology"/>
<comment type="similarity">
    <text evidence="1">Belongs to the aldo/keto reductase family.</text>
</comment>
<feature type="site" description="Lowers pKa of active site Tyr" evidence="6">
    <location>
        <position position="77"/>
    </location>
</feature>
<evidence type="ECO:0000256" key="1">
    <source>
        <dbReference type="ARBA" id="ARBA00007905"/>
    </source>
</evidence>
<dbReference type="PRINTS" id="PR00069">
    <property type="entry name" value="ALDKETRDTASE"/>
</dbReference>
<dbReference type="GO" id="GO:0016616">
    <property type="term" value="F:oxidoreductase activity, acting on the CH-OH group of donors, NAD or NADP as acceptor"/>
    <property type="evidence" value="ECO:0007669"/>
    <property type="project" value="UniProtKB-ARBA"/>
</dbReference>
<organism evidence="8 9">
    <name type="scientific">Luoshenia tenuis</name>
    <dbReference type="NCBI Taxonomy" id="2763654"/>
    <lineage>
        <taxon>Bacteria</taxon>
        <taxon>Bacillati</taxon>
        <taxon>Bacillota</taxon>
        <taxon>Clostridia</taxon>
        <taxon>Christensenellales</taxon>
        <taxon>Christensenellaceae</taxon>
        <taxon>Luoshenia</taxon>
    </lineage>
</organism>
<dbReference type="EMBL" id="JACRSO010000003">
    <property type="protein sequence ID" value="MBC8529373.1"/>
    <property type="molecule type" value="Genomic_DNA"/>
</dbReference>
<evidence type="ECO:0000313" key="8">
    <source>
        <dbReference type="EMBL" id="MBC8529373.1"/>
    </source>
</evidence>
<dbReference type="AlphaFoldDB" id="A0A926D088"/>
<dbReference type="InterPro" id="IPR036812">
    <property type="entry name" value="NAD(P)_OxRdtase_dom_sf"/>
</dbReference>
<evidence type="ECO:0000256" key="2">
    <source>
        <dbReference type="ARBA" id="ARBA00022857"/>
    </source>
</evidence>
<evidence type="ECO:0000256" key="5">
    <source>
        <dbReference type="PIRSR" id="PIRSR000097-2"/>
    </source>
</evidence>
<keyword evidence="3" id="KW-0560">Oxidoreductase</keyword>
<feature type="binding site" evidence="5">
    <location>
        <position position="110"/>
    </location>
    <ligand>
        <name>substrate</name>
    </ligand>
</feature>
<keyword evidence="9" id="KW-1185">Reference proteome</keyword>